<evidence type="ECO:0000313" key="1">
    <source>
        <dbReference type="EMBL" id="MFC4768385.1"/>
    </source>
</evidence>
<name>A0ABV9Q2K0_9BACL</name>
<dbReference type="InterPro" id="IPR043038">
    <property type="entry name" value="VbhA_sf"/>
</dbReference>
<proteinExistence type="predicted"/>
<dbReference type="Gene3D" id="1.10.8.1050">
    <property type="entry name" value="Antitoxin VbhA-like"/>
    <property type="match status" value="1"/>
</dbReference>
<dbReference type="InterPro" id="IPR033788">
    <property type="entry name" value="VbhA-like"/>
</dbReference>
<dbReference type="Proteomes" id="UP001596002">
    <property type="component" value="Unassembled WGS sequence"/>
</dbReference>
<dbReference type="CDD" id="cd11586">
    <property type="entry name" value="VbhA_like"/>
    <property type="match status" value="1"/>
</dbReference>
<evidence type="ECO:0000313" key="2">
    <source>
        <dbReference type="Proteomes" id="UP001596002"/>
    </source>
</evidence>
<dbReference type="EMBL" id="JBHSHC010000099">
    <property type="protein sequence ID" value="MFC4768385.1"/>
    <property type="molecule type" value="Genomic_DNA"/>
</dbReference>
<sequence length="85" mass="10206">MPKFLKVQLYNEHLNQTRRFIRVRVNKYSEKQLRDAFRNAKASLQIEGFTFSPEEEHFLLEKSRGKISQSEFLKRAKEFAMNVPE</sequence>
<dbReference type="RefSeq" id="WP_380026335.1">
    <property type="nucleotide sequence ID" value="NZ_JBHSHC010000099.1"/>
</dbReference>
<organism evidence="1 2">
    <name type="scientific">Effusibacillus consociatus</name>
    <dbReference type="NCBI Taxonomy" id="1117041"/>
    <lineage>
        <taxon>Bacteria</taxon>
        <taxon>Bacillati</taxon>
        <taxon>Bacillota</taxon>
        <taxon>Bacilli</taxon>
        <taxon>Bacillales</taxon>
        <taxon>Alicyclobacillaceae</taxon>
        <taxon>Effusibacillus</taxon>
    </lineage>
</organism>
<accession>A0ABV9Q2K0</accession>
<protein>
    <submittedName>
        <fullName evidence="1">Uncharacterized protein</fullName>
    </submittedName>
</protein>
<keyword evidence="2" id="KW-1185">Reference proteome</keyword>
<reference evidence="2" key="1">
    <citation type="journal article" date="2019" name="Int. J. Syst. Evol. Microbiol.">
        <title>The Global Catalogue of Microorganisms (GCM) 10K type strain sequencing project: providing services to taxonomists for standard genome sequencing and annotation.</title>
        <authorList>
            <consortium name="The Broad Institute Genomics Platform"/>
            <consortium name="The Broad Institute Genome Sequencing Center for Infectious Disease"/>
            <person name="Wu L."/>
            <person name="Ma J."/>
        </authorList>
    </citation>
    <scope>NUCLEOTIDE SEQUENCE [LARGE SCALE GENOMIC DNA]</scope>
    <source>
        <strain evidence="2">WYCCWR 12678</strain>
    </source>
</reference>
<comment type="caution">
    <text evidence="1">The sequence shown here is derived from an EMBL/GenBank/DDBJ whole genome shotgun (WGS) entry which is preliminary data.</text>
</comment>
<gene>
    <name evidence="1" type="ORF">ACFO8Q_13620</name>
</gene>